<feature type="compositionally biased region" description="Basic and acidic residues" evidence="1">
    <location>
        <begin position="35"/>
        <end position="52"/>
    </location>
</feature>
<evidence type="ECO:0000256" key="2">
    <source>
        <dbReference type="SAM" id="Phobius"/>
    </source>
</evidence>
<evidence type="ECO:0000313" key="3">
    <source>
        <dbReference type="EMBL" id="SMG21808.1"/>
    </source>
</evidence>
<feature type="region of interest" description="Disordered" evidence="1">
    <location>
        <begin position="1"/>
        <end position="52"/>
    </location>
</feature>
<proteinExistence type="predicted"/>
<evidence type="ECO:0000256" key="1">
    <source>
        <dbReference type="SAM" id="MobiDB-lite"/>
    </source>
</evidence>
<keyword evidence="2" id="KW-0472">Membrane</keyword>
<gene>
    <name evidence="3" type="ORF">SAMN06295981_1201</name>
</gene>
<dbReference type="AlphaFoldDB" id="A0A1X7J346"/>
<evidence type="ECO:0000313" key="4">
    <source>
        <dbReference type="Proteomes" id="UP000193309"/>
    </source>
</evidence>
<organism evidence="3 4">
    <name type="scientific">Corynebacterium pollutisoli</name>
    <dbReference type="NCBI Taxonomy" id="1610489"/>
    <lineage>
        <taxon>Bacteria</taxon>
        <taxon>Bacillati</taxon>
        <taxon>Actinomycetota</taxon>
        <taxon>Actinomycetes</taxon>
        <taxon>Mycobacteriales</taxon>
        <taxon>Corynebacteriaceae</taxon>
        <taxon>Corynebacterium</taxon>
    </lineage>
</organism>
<feature type="transmembrane region" description="Helical" evidence="2">
    <location>
        <begin position="61"/>
        <end position="84"/>
    </location>
</feature>
<dbReference type="RefSeq" id="WP_143337547.1">
    <property type="nucleotide sequence ID" value="NZ_FXAR01000003.1"/>
</dbReference>
<sequence length="95" mass="10630">MNSGHEGIRGGFDRPDFSPGSAPTGPRVGPPVETTRAEIAARDEQRRQDEIRVNRQRRRRLLMAIGGAIIVVALIVFAMVWFWGDDRWTQAAAMI</sequence>
<keyword evidence="2" id="KW-0812">Transmembrane</keyword>
<dbReference type="STRING" id="1610489.SAMN06295981_1201"/>
<keyword evidence="2" id="KW-1133">Transmembrane helix</keyword>
<name>A0A1X7J346_9CORY</name>
<keyword evidence="4" id="KW-1185">Reference proteome</keyword>
<feature type="compositionally biased region" description="Basic and acidic residues" evidence="1">
    <location>
        <begin position="1"/>
        <end position="16"/>
    </location>
</feature>
<accession>A0A1X7J346</accession>
<protein>
    <submittedName>
        <fullName evidence="3">Uncharacterized protein</fullName>
    </submittedName>
</protein>
<reference evidence="4" key="1">
    <citation type="submission" date="2017-04" db="EMBL/GenBank/DDBJ databases">
        <authorList>
            <person name="Varghese N."/>
            <person name="Submissions S."/>
        </authorList>
    </citation>
    <scope>NUCLEOTIDE SEQUENCE [LARGE SCALE GENOMIC DNA]</scope>
    <source>
        <strain evidence="4">VDS</strain>
    </source>
</reference>
<dbReference type="EMBL" id="FXAR01000003">
    <property type="protein sequence ID" value="SMG21808.1"/>
    <property type="molecule type" value="Genomic_DNA"/>
</dbReference>
<dbReference type="Proteomes" id="UP000193309">
    <property type="component" value="Unassembled WGS sequence"/>
</dbReference>